<dbReference type="SUPFAM" id="SSF53822">
    <property type="entry name" value="Periplasmic binding protein-like I"/>
    <property type="match status" value="1"/>
</dbReference>
<sequence length="393" mass="41210">MALQRLGGQRPSLLFRLGLIVGTLALAGCQTILPGSGRPDEGTQQPDITQGIPQDEQRQRVALLVPMSGNNAGVGQSIANAANMALLDTNADRVRITTYDTAGAGGTTAAANRALSDGNRLFLGPLLAENVRAAAPVARSAGLSMIAFSNDSSVAGNGTYLMGFTPTQSIARVTSFAAGRGARRFAALIPEGLYGQRALEAYRQAVRDAGGTLVATRTYSRSGRSLQLAVTQLNGEGAFDAVLIADSGTTARQAVTMLRDRGATRAQILGTELWNNSPDLARDPAMHGALFASVPDRMFQTLSNRYRSRFSADPYRLSSLGYDAALLVVRISRGWNIGRPFPVSELTDSDGFTGVDGAFRFGSDGIAERALEVQQIGPGGFTVVSPAPNGFGG</sequence>
<dbReference type="EMBL" id="JACJVJ010000002">
    <property type="protein sequence ID" value="MBC2778248.1"/>
    <property type="molecule type" value="Genomic_DNA"/>
</dbReference>
<dbReference type="InterPro" id="IPR028081">
    <property type="entry name" value="Leu-bd"/>
</dbReference>
<dbReference type="Pfam" id="PF13458">
    <property type="entry name" value="Peripla_BP_6"/>
    <property type="match status" value="1"/>
</dbReference>
<dbReference type="PANTHER" id="PTHR30483:SF6">
    <property type="entry name" value="PERIPLASMIC BINDING PROTEIN OF ABC TRANSPORTER FOR NATURAL AMINO ACIDS"/>
    <property type="match status" value="1"/>
</dbReference>
<dbReference type="InterPro" id="IPR051010">
    <property type="entry name" value="BCAA_transport"/>
</dbReference>
<evidence type="ECO:0000313" key="7">
    <source>
        <dbReference type="Proteomes" id="UP000564378"/>
    </source>
</evidence>
<dbReference type="Gene3D" id="3.40.50.2300">
    <property type="match status" value="2"/>
</dbReference>
<dbReference type="RefSeq" id="WP_185801518.1">
    <property type="nucleotide sequence ID" value="NZ_JACJVJ010000002.1"/>
</dbReference>
<evidence type="ECO:0000256" key="4">
    <source>
        <dbReference type="SAM" id="MobiDB-lite"/>
    </source>
</evidence>
<name>A0A842HW06_9SPHN</name>
<dbReference type="Proteomes" id="UP000564378">
    <property type="component" value="Unassembled WGS sequence"/>
</dbReference>
<dbReference type="InterPro" id="IPR028082">
    <property type="entry name" value="Peripla_BP_I"/>
</dbReference>
<keyword evidence="3" id="KW-0029">Amino-acid transport</keyword>
<dbReference type="CDD" id="cd06339">
    <property type="entry name" value="PBP1_YraM_LppC_lipoprotein-like"/>
    <property type="match status" value="1"/>
</dbReference>
<evidence type="ECO:0000256" key="3">
    <source>
        <dbReference type="ARBA" id="ARBA00022970"/>
    </source>
</evidence>
<feature type="compositionally biased region" description="Polar residues" evidence="4">
    <location>
        <begin position="42"/>
        <end position="52"/>
    </location>
</feature>
<protein>
    <submittedName>
        <fullName evidence="6">Penicillin-binding protein activator</fullName>
    </submittedName>
</protein>
<dbReference type="PANTHER" id="PTHR30483">
    <property type="entry name" value="LEUCINE-SPECIFIC-BINDING PROTEIN"/>
    <property type="match status" value="1"/>
</dbReference>
<feature type="region of interest" description="Disordered" evidence="4">
    <location>
        <begin position="35"/>
        <end position="54"/>
    </location>
</feature>
<evidence type="ECO:0000259" key="5">
    <source>
        <dbReference type="Pfam" id="PF13458"/>
    </source>
</evidence>
<organism evidence="6 7">
    <name type="scientific">Parasphingopyxis marina</name>
    <dbReference type="NCBI Taxonomy" id="2761622"/>
    <lineage>
        <taxon>Bacteria</taxon>
        <taxon>Pseudomonadati</taxon>
        <taxon>Pseudomonadota</taxon>
        <taxon>Alphaproteobacteria</taxon>
        <taxon>Sphingomonadales</taxon>
        <taxon>Sphingomonadaceae</taxon>
        <taxon>Parasphingopyxis</taxon>
    </lineage>
</organism>
<keyword evidence="2" id="KW-0732">Signal</keyword>
<dbReference type="AlphaFoldDB" id="A0A842HW06"/>
<evidence type="ECO:0000256" key="1">
    <source>
        <dbReference type="ARBA" id="ARBA00010062"/>
    </source>
</evidence>
<comment type="similarity">
    <text evidence="1">Belongs to the leucine-binding protein family.</text>
</comment>
<gene>
    <name evidence="6" type="ORF">H6P80_11530</name>
</gene>
<feature type="domain" description="Leucine-binding protein" evidence="5">
    <location>
        <begin position="60"/>
        <end position="377"/>
    </location>
</feature>
<dbReference type="GO" id="GO:0006865">
    <property type="term" value="P:amino acid transport"/>
    <property type="evidence" value="ECO:0007669"/>
    <property type="project" value="UniProtKB-KW"/>
</dbReference>
<comment type="caution">
    <text evidence="6">The sequence shown here is derived from an EMBL/GenBank/DDBJ whole genome shotgun (WGS) entry which is preliminary data.</text>
</comment>
<keyword evidence="7" id="KW-1185">Reference proteome</keyword>
<reference evidence="6 7" key="1">
    <citation type="submission" date="2020-08" db="EMBL/GenBank/DDBJ databases">
        <title>Draft genome sequence of Parasphingopyxis sp. GrpM-11.</title>
        <authorList>
            <person name="Oh J."/>
            <person name="Roh D.-H."/>
        </authorList>
    </citation>
    <scope>NUCLEOTIDE SEQUENCE [LARGE SCALE GENOMIC DNA]</scope>
    <source>
        <strain evidence="6 7">GrpM-11</strain>
    </source>
</reference>
<evidence type="ECO:0000313" key="6">
    <source>
        <dbReference type="EMBL" id="MBC2778248.1"/>
    </source>
</evidence>
<accession>A0A842HW06</accession>
<dbReference type="PROSITE" id="PS51257">
    <property type="entry name" value="PROKAR_LIPOPROTEIN"/>
    <property type="match status" value="1"/>
</dbReference>
<evidence type="ECO:0000256" key="2">
    <source>
        <dbReference type="ARBA" id="ARBA00022729"/>
    </source>
</evidence>
<proteinExistence type="inferred from homology"/>
<keyword evidence="3" id="KW-0813">Transport</keyword>